<evidence type="ECO:0000256" key="4">
    <source>
        <dbReference type="ARBA" id="ARBA00023136"/>
    </source>
</evidence>
<feature type="transmembrane region" description="Helical" evidence="5">
    <location>
        <begin position="409"/>
        <end position="429"/>
    </location>
</feature>
<evidence type="ECO:0000256" key="5">
    <source>
        <dbReference type="SAM" id="Phobius"/>
    </source>
</evidence>
<keyword evidence="3 5" id="KW-1133">Transmembrane helix</keyword>
<evidence type="ECO:0000256" key="3">
    <source>
        <dbReference type="ARBA" id="ARBA00022989"/>
    </source>
</evidence>
<feature type="transmembrane region" description="Helical" evidence="5">
    <location>
        <begin position="177"/>
        <end position="198"/>
    </location>
</feature>
<feature type="transmembrane region" description="Helical" evidence="5">
    <location>
        <begin position="257"/>
        <end position="276"/>
    </location>
</feature>
<evidence type="ECO:0000256" key="2">
    <source>
        <dbReference type="ARBA" id="ARBA00022692"/>
    </source>
</evidence>
<dbReference type="WBParaSite" id="L893_g28936.t1">
    <property type="protein sequence ID" value="L893_g28936.t1"/>
    <property type="gene ID" value="L893_g28936"/>
</dbReference>
<proteinExistence type="predicted"/>
<keyword evidence="4 5" id="KW-0472">Membrane</keyword>
<dbReference type="AlphaFoldDB" id="A0A1I7ZQJ9"/>
<dbReference type="GO" id="GO:0016020">
    <property type="term" value="C:membrane"/>
    <property type="evidence" value="ECO:0007669"/>
    <property type="project" value="UniProtKB-SubCell"/>
</dbReference>
<evidence type="ECO:0000313" key="6">
    <source>
        <dbReference type="Proteomes" id="UP000095287"/>
    </source>
</evidence>
<dbReference type="PANTHER" id="PTHR11785">
    <property type="entry name" value="AMINO ACID TRANSPORTER"/>
    <property type="match status" value="1"/>
</dbReference>
<comment type="subcellular location">
    <subcellularLocation>
        <location evidence="1">Membrane</location>
        <topology evidence="1">Multi-pass membrane protein</topology>
    </subcellularLocation>
</comment>
<dbReference type="FunFam" id="1.20.1740.10:FF:000073">
    <property type="entry name" value="Y+L amino acid transporter"/>
    <property type="match status" value="1"/>
</dbReference>
<dbReference type="GO" id="GO:0015179">
    <property type="term" value="F:L-amino acid transmembrane transporter activity"/>
    <property type="evidence" value="ECO:0007669"/>
    <property type="project" value="TreeGrafter"/>
</dbReference>
<protein>
    <submittedName>
        <fullName evidence="7">Large neutral amino acids transporter small subunit 1</fullName>
    </submittedName>
</protein>
<keyword evidence="2 5" id="KW-0812">Transmembrane</keyword>
<keyword evidence="6" id="KW-1185">Reference proteome</keyword>
<dbReference type="Gene3D" id="1.20.1740.10">
    <property type="entry name" value="Amino acid/polyamine transporter I"/>
    <property type="match status" value="1"/>
</dbReference>
<dbReference type="InterPro" id="IPR050598">
    <property type="entry name" value="AminoAcid_Transporter"/>
</dbReference>
<feature type="transmembrane region" description="Helical" evidence="5">
    <location>
        <begin position="59"/>
        <end position="83"/>
    </location>
</feature>
<feature type="transmembrane region" description="Helical" evidence="5">
    <location>
        <begin position="27"/>
        <end position="47"/>
    </location>
</feature>
<dbReference type="Proteomes" id="UP000095287">
    <property type="component" value="Unplaced"/>
</dbReference>
<feature type="transmembrane region" description="Helical" evidence="5">
    <location>
        <begin position="379"/>
        <end position="397"/>
    </location>
</feature>
<evidence type="ECO:0000256" key="1">
    <source>
        <dbReference type="ARBA" id="ARBA00004141"/>
    </source>
</evidence>
<feature type="transmembrane region" description="Helical" evidence="5">
    <location>
        <begin position="146"/>
        <end position="165"/>
    </location>
</feature>
<organism evidence="6 7">
    <name type="scientific">Steinernema glaseri</name>
    <dbReference type="NCBI Taxonomy" id="37863"/>
    <lineage>
        <taxon>Eukaryota</taxon>
        <taxon>Metazoa</taxon>
        <taxon>Ecdysozoa</taxon>
        <taxon>Nematoda</taxon>
        <taxon>Chromadorea</taxon>
        <taxon>Rhabditida</taxon>
        <taxon>Tylenchina</taxon>
        <taxon>Panagrolaimomorpha</taxon>
        <taxon>Strongyloidoidea</taxon>
        <taxon>Steinernematidae</taxon>
        <taxon>Steinernema</taxon>
    </lineage>
</organism>
<feature type="transmembrane region" description="Helical" evidence="5">
    <location>
        <begin position="296"/>
        <end position="322"/>
    </location>
</feature>
<name>A0A1I7ZQJ9_9BILA</name>
<evidence type="ECO:0000313" key="7">
    <source>
        <dbReference type="WBParaSite" id="L893_g28936.t1"/>
    </source>
</evidence>
<feature type="transmembrane region" description="Helical" evidence="5">
    <location>
        <begin position="104"/>
        <end position="126"/>
    </location>
</feature>
<feature type="transmembrane region" description="Helical" evidence="5">
    <location>
        <begin position="218"/>
        <end position="237"/>
    </location>
</feature>
<dbReference type="PANTHER" id="PTHR11785:SF528">
    <property type="entry name" value="AMINO ACID TRANSPORTER PROTEIN JHI-21"/>
    <property type="match status" value="1"/>
</dbReference>
<dbReference type="PIRSF" id="PIRSF006060">
    <property type="entry name" value="AA_transporter"/>
    <property type="match status" value="1"/>
</dbReference>
<dbReference type="InterPro" id="IPR002293">
    <property type="entry name" value="AA/rel_permease1"/>
</dbReference>
<sequence length="488" mass="52849">MTLDSLGQEDSAALQPARPSVRLKPKISLFNGCAIIIGVIVGSGIFVSPKGVLLEAGSASLALLVWLLSGAFSMLGALCYAELGTTIPKSGGDYAYISEAFGPLPAFLFLWIALVVINPTSNAIIALTFSNYALKPFFPACEVPDLAVRLLAACTIVVLTFINCYNVRWATRTQDAFTVTKVLALLTVVVAGVAWLFLGSAENLQAPAVHENSNWQPSHVALAFYSGVFSFSGYNYLNFVTEELKNPNRNLPRAIYISLPVVTLIYMLVNVAYFAVLSPDEILESDAVAVTFAARVMGPLGVLMPLFVASSCLGSLNGILFTSSRMFFAGARCGQLPELLAMISVRHVTPTPSLLFLGALSVAMLASSDIYVLVNYLSFAETAVVFMSVAGLLKLRVSRPDLPRPIKLHIAIPLAFFACCVFLLTMPFLLQPTELFIGLGIILTGLPVFVAFVHVQWKPRWFVVFWTGVTHFLQKLLCCVTEDGEHDE</sequence>
<dbReference type="Pfam" id="PF13520">
    <property type="entry name" value="AA_permease_2"/>
    <property type="match status" value="1"/>
</dbReference>
<accession>A0A1I7ZQJ9</accession>
<feature type="transmembrane region" description="Helical" evidence="5">
    <location>
        <begin position="435"/>
        <end position="455"/>
    </location>
</feature>
<reference evidence="7" key="1">
    <citation type="submission" date="2016-11" db="UniProtKB">
        <authorList>
            <consortium name="WormBaseParasite"/>
        </authorList>
    </citation>
    <scope>IDENTIFICATION</scope>
</reference>